<dbReference type="Gene3D" id="2.170.270.10">
    <property type="entry name" value="SET domain"/>
    <property type="match status" value="2"/>
</dbReference>
<feature type="chain" id="PRO_5031560146" description="SET domain-containing protein" evidence="1">
    <location>
        <begin position="26"/>
        <end position="752"/>
    </location>
</feature>
<dbReference type="InterPro" id="IPR001214">
    <property type="entry name" value="SET_dom"/>
</dbReference>
<keyword evidence="1" id="KW-0732">Signal</keyword>
<evidence type="ECO:0000313" key="3">
    <source>
        <dbReference type="EMBL" id="CAE0478725.1"/>
    </source>
</evidence>
<organism evidence="3">
    <name type="scientific">Chaetoceros debilis</name>
    <dbReference type="NCBI Taxonomy" id="122233"/>
    <lineage>
        <taxon>Eukaryota</taxon>
        <taxon>Sar</taxon>
        <taxon>Stramenopiles</taxon>
        <taxon>Ochrophyta</taxon>
        <taxon>Bacillariophyta</taxon>
        <taxon>Coscinodiscophyceae</taxon>
        <taxon>Chaetocerotophycidae</taxon>
        <taxon>Chaetocerotales</taxon>
        <taxon>Chaetocerotaceae</taxon>
        <taxon>Chaetoceros</taxon>
    </lineage>
</organism>
<dbReference type="PROSITE" id="PS50280">
    <property type="entry name" value="SET"/>
    <property type="match status" value="1"/>
</dbReference>
<dbReference type="AlphaFoldDB" id="A0A7S3QIN4"/>
<evidence type="ECO:0000259" key="2">
    <source>
        <dbReference type="PROSITE" id="PS50280"/>
    </source>
</evidence>
<feature type="signal peptide" evidence="1">
    <location>
        <begin position="1"/>
        <end position="25"/>
    </location>
</feature>
<dbReference type="Pfam" id="PF00856">
    <property type="entry name" value="SET"/>
    <property type="match status" value="1"/>
</dbReference>
<proteinExistence type="predicted"/>
<accession>A0A7S3QIN4</accession>
<dbReference type="SUPFAM" id="SSF82199">
    <property type="entry name" value="SET domain"/>
    <property type="match status" value="2"/>
</dbReference>
<evidence type="ECO:0000256" key="1">
    <source>
        <dbReference type="SAM" id="SignalP"/>
    </source>
</evidence>
<dbReference type="EMBL" id="HBIO01030778">
    <property type="protein sequence ID" value="CAE0478725.1"/>
    <property type="molecule type" value="Transcribed_RNA"/>
</dbReference>
<protein>
    <recommendedName>
        <fullName evidence="2">SET domain-containing protein</fullName>
    </recommendedName>
</protein>
<reference evidence="3" key="1">
    <citation type="submission" date="2021-01" db="EMBL/GenBank/DDBJ databases">
        <authorList>
            <person name="Corre E."/>
            <person name="Pelletier E."/>
            <person name="Niang G."/>
            <person name="Scheremetjew M."/>
            <person name="Finn R."/>
            <person name="Kale V."/>
            <person name="Holt S."/>
            <person name="Cochrane G."/>
            <person name="Meng A."/>
            <person name="Brown T."/>
            <person name="Cohen L."/>
        </authorList>
    </citation>
    <scope>NUCLEOTIDE SEQUENCE</scope>
    <source>
        <strain evidence="3">MM31A-1</strain>
    </source>
</reference>
<feature type="domain" description="SET" evidence="2">
    <location>
        <begin position="343"/>
        <end position="518"/>
    </location>
</feature>
<gene>
    <name evidence="3" type="ORF">CDEB00056_LOCUS23578</name>
</gene>
<dbReference type="CDD" id="cd08161">
    <property type="entry name" value="SET"/>
    <property type="match status" value="1"/>
</dbReference>
<dbReference type="InterPro" id="IPR046341">
    <property type="entry name" value="SET_dom_sf"/>
</dbReference>
<name>A0A7S3QIN4_9STRA</name>
<sequence>MTEGLISLILSVVLLASIQVGLISGDVINTRTINGDGDGDGCSREEDSACNADAEDEKKDNTCTLYMAESSIPNAGYGIFTTKNISPYSYISSTDTGTPDAPSIAVTDVYYHNNNHDPNWAQINYYWLGLGYTTFEADETSEMVVNFGTLANYHSYLENVEHWAGDYRDDMLNRLEDPGAGAFSYYEGHSFVATKVINAGDEIFADYGDEWFDLRGEGFKDVPRRDDFIKAAKILDRFREGYYAQLQIQGQVDIAGMLKDIISIVDNRVASLLPKNRIELERLFDAYLKMEIAVVLEKQQNKNKTTPHLQARNTSAWLQKELAYRTTNRRNVTWIQENGLCIDNLESRRSTLHQAGRGAFMRRGRYSSKGEVIVPAPTLQLMDKAAMNMYELRRVRDHEVETDADETVEWERVSDDIIGKQLLVNYCVGHHESPMLLCPGTSAILINHCSDRHDWGGSCIAPNAELRWASWDPNTEPWLKGTLEELAERTRNDERGLSLEVVALRDIKPDEEVFIDYGVEWENAFLKHLEAWEPPADGSGFETYVSVKKMNDEKNQAPFLFKTHQEQKDEPYPDNIITVCYKLYAPDDDDDEFGDVDATSDEDEVQFEHRDEVGDEEVQYIDFFGYRNADEIVASDIDPNAPNQIVANGEHHTDNKKSSAYGWYVPCQILERNEHVTGGKGEAYTVRVLHNPGDTMKWVWRRQAMILTHFPKDSIKFAMKSYKSDQFLPGAFRHHIGLKDGMFPERWKTKNV</sequence>